<accession>A0A6G4N8P1</accession>
<dbReference type="CDD" id="cd01392">
    <property type="entry name" value="HTH_LacI"/>
    <property type="match status" value="1"/>
</dbReference>
<dbReference type="GO" id="GO:0000976">
    <property type="term" value="F:transcription cis-regulatory region binding"/>
    <property type="evidence" value="ECO:0007669"/>
    <property type="project" value="TreeGrafter"/>
</dbReference>
<comment type="caution">
    <text evidence="5">The sequence shown here is derived from an EMBL/GenBank/DDBJ whole genome shotgun (WGS) entry which is preliminary data.</text>
</comment>
<dbReference type="CDD" id="cd06294">
    <property type="entry name" value="PBP1_MalR-like"/>
    <property type="match status" value="1"/>
</dbReference>
<dbReference type="InterPro" id="IPR028082">
    <property type="entry name" value="Peripla_BP_I"/>
</dbReference>
<proteinExistence type="predicted"/>
<evidence type="ECO:0000256" key="1">
    <source>
        <dbReference type="ARBA" id="ARBA00023015"/>
    </source>
</evidence>
<name>A0A6G4N8P1_STRSL</name>
<evidence type="ECO:0000313" key="5">
    <source>
        <dbReference type="EMBL" id="NGG26953.1"/>
    </source>
</evidence>
<dbReference type="SUPFAM" id="SSF53822">
    <property type="entry name" value="Periplasmic binding protein-like I"/>
    <property type="match status" value="1"/>
</dbReference>
<dbReference type="InterPro" id="IPR010982">
    <property type="entry name" value="Lambda_DNA-bd_dom_sf"/>
</dbReference>
<dbReference type="PANTHER" id="PTHR30146:SF109">
    <property type="entry name" value="HTH-TYPE TRANSCRIPTIONAL REGULATOR GALS"/>
    <property type="match status" value="1"/>
</dbReference>
<dbReference type="InterPro" id="IPR046335">
    <property type="entry name" value="LacI/GalR-like_sensor"/>
</dbReference>
<protein>
    <submittedName>
        <fullName evidence="5">LacI family transcriptional regulator</fullName>
    </submittedName>
</protein>
<dbReference type="GO" id="GO:0003700">
    <property type="term" value="F:DNA-binding transcription factor activity"/>
    <property type="evidence" value="ECO:0007669"/>
    <property type="project" value="TreeGrafter"/>
</dbReference>
<reference evidence="5" key="1">
    <citation type="submission" date="2020-02" db="EMBL/GenBank/DDBJ databases">
        <title>Antibiotic resistance/susceptibility profiles of lactic acid-producing cocci isolated from the human vagina, and analysis of the genetic basis of atypical resistances.</title>
        <authorList>
            <person name="Sirichoat A."/>
            <person name="Florez A.B."/>
            <person name="Vazquez L."/>
            <person name="Buppasiri P."/>
            <person name="Panya M."/>
            <person name="Lulitanond V."/>
            <person name="Mayo B."/>
        </authorList>
    </citation>
    <scope>NUCLEOTIDE SEQUENCE</scope>
    <source>
        <strain evidence="5">VA08-2AN</strain>
    </source>
</reference>
<dbReference type="PRINTS" id="PR00036">
    <property type="entry name" value="HTHLACI"/>
</dbReference>
<dbReference type="Gene3D" id="3.40.50.2300">
    <property type="match status" value="2"/>
</dbReference>
<dbReference type="RefSeq" id="WP_164331988.1">
    <property type="nucleotide sequence ID" value="NZ_JAAJBE010000001.1"/>
</dbReference>
<organism evidence="5">
    <name type="scientific">Streptococcus salivarius</name>
    <dbReference type="NCBI Taxonomy" id="1304"/>
    <lineage>
        <taxon>Bacteria</taxon>
        <taxon>Bacillati</taxon>
        <taxon>Bacillota</taxon>
        <taxon>Bacilli</taxon>
        <taxon>Lactobacillales</taxon>
        <taxon>Streptococcaceae</taxon>
        <taxon>Streptococcus</taxon>
    </lineage>
</organism>
<keyword evidence="2" id="KW-0238">DNA-binding</keyword>
<evidence type="ECO:0000259" key="4">
    <source>
        <dbReference type="PROSITE" id="PS50932"/>
    </source>
</evidence>
<sequence length="334" mass="37327">MATIKDVAKKAGVSPSTVSRTLKDNPAISEETKLKVRAAMEELGYVPNSAAQMLATGLTHSLGVVLPPLTDRENISQPFYMEILTAINEEASCHSQVVSIATGATLEELVKQVELMHRQKRADGFIILYSEKKDPVKDYLLKAKVPFVVVGAAVDNENKVTYIDNDNKELGREAVNYLQAKGHRKIGFVTDDLFGQVGQERYQGYKEASDEQNLDVLPELVFSARTIEDLKKELERFSPTALIVKDDLIALRLIQWLNNQGFRVPEDYAIISFNNSTFAEIMHPFLTTFDINIQALARESVQSLLGLLKAAKIKSQKVIIPFELIERESVLTYP</sequence>
<evidence type="ECO:0000256" key="2">
    <source>
        <dbReference type="ARBA" id="ARBA00023125"/>
    </source>
</evidence>
<feature type="domain" description="HTH lacI-type" evidence="4">
    <location>
        <begin position="2"/>
        <end position="56"/>
    </location>
</feature>
<dbReference type="PROSITE" id="PS50932">
    <property type="entry name" value="HTH_LACI_2"/>
    <property type="match status" value="1"/>
</dbReference>
<keyword evidence="3" id="KW-0804">Transcription</keyword>
<dbReference type="SMART" id="SM00354">
    <property type="entry name" value="HTH_LACI"/>
    <property type="match status" value="1"/>
</dbReference>
<dbReference type="EMBL" id="JAAJBE010000001">
    <property type="protein sequence ID" value="NGG26953.1"/>
    <property type="molecule type" value="Genomic_DNA"/>
</dbReference>
<keyword evidence="1" id="KW-0805">Transcription regulation</keyword>
<gene>
    <name evidence="5" type="ORF">G5S97_00085</name>
</gene>
<dbReference type="PANTHER" id="PTHR30146">
    <property type="entry name" value="LACI-RELATED TRANSCRIPTIONAL REPRESSOR"/>
    <property type="match status" value="1"/>
</dbReference>
<dbReference type="InterPro" id="IPR000843">
    <property type="entry name" value="HTH_LacI"/>
</dbReference>
<dbReference type="AlphaFoldDB" id="A0A6G4N8P1"/>
<dbReference type="Pfam" id="PF13377">
    <property type="entry name" value="Peripla_BP_3"/>
    <property type="match status" value="1"/>
</dbReference>
<dbReference type="Gene3D" id="1.10.260.40">
    <property type="entry name" value="lambda repressor-like DNA-binding domains"/>
    <property type="match status" value="1"/>
</dbReference>
<evidence type="ECO:0000256" key="3">
    <source>
        <dbReference type="ARBA" id="ARBA00023163"/>
    </source>
</evidence>
<dbReference type="SUPFAM" id="SSF47413">
    <property type="entry name" value="lambda repressor-like DNA-binding domains"/>
    <property type="match status" value="1"/>
</dbReference>
<dbReference type="Pfam" id="PF00356">
    <property type="entry name" value="LacI"/>
    <property type="match status" value="1"/>
</dbReference>